<dbReference type="AlphaFoldDB" id="A0A1R2BVH3"/>
<dbReference type="CDD" id="cd00174">
    <property type="entry name" value="SH3"/>
    <property type="match status" value="1"/>
</dbReference>
<evidence type="ECO:0000313" key="6">
    <source>
        <dbReference type="Proteomes" id="UP000187209"/>
    </source>
</evidence>
<keyword evidence="1 2" id="KW-0728">SH3 domain</keyword>
<dbReference type="SUPFAM" id="SSF50044">
    <property type="entry name" value="SH3-domain"/>
    <property type="match status" value="1"/>
</dbReference>
<evidence type="ECO:0000256" key="1">
    <source>
        <dbReference type="ARBA" id="ARBA00022443"/>
    </source>
</evidence>
<dbReference type="InterPro" id="IPR036028">
    <property type="entry name" value="SH3-like_dom_sf"/>
</dbReference>
<organism evidence="5 6">
    <name type="scientific">Stentor coeruleus</name>
    <dbReference type="NCBI Taxonomy" id="5963"/>
    <lineage>
        <taxon>Eukaryota</taxon>
        <taxon>Sar</taxon>
        <taxon>Alveolata</taxon>
        <taxon>Ciliophora</taxon>
        <taxon>Postciliodesmatophora</taxon>
        <taxon>Heterotrichea</taxon>
        <taxon>Heterotrichida</taxon>
        <taxon>Stentoridae</taxon>
        <taxon>Stentor</taxon>
    </lineage>
</organism>
<dbReference type="OrthoDB" id="443981at2759"/>
<keyword evidence="3" id="KW-0175">Coiled coil</keyword>
<feature type="domain" description="SH3" evidence="4">
    <location>
        <begin position="263"/>
        <end position="320"/>
    </location>
</feature>
<sequence>MSFKLPNKLKSKRANSFHYKKTVTPAVYSNEDTDFLIPRHKSITPYSTKSGQRISLFDMKNSSSVSSKPNTTFEIPKTHKLDIRAGSVIEYKSNYFNDLIEKFTTNHKQNYTKPNDEIKKLEEKHAKKVQDLNLEIEKLKNQILKLKIRRNNDKKKEKIIQDLKEDLDLYKKLTETFVGNIRKNIEKLCSFITSISPKSYTYEINTMFAGFNENLEILVPFISHDAIIDNQFHICCNDALENTGKFKSLAETQNSFGNCVESNGVKEVIAMANFEPNYYGELGFKTGDRIQLVKTDETAWWLGKIGEKIGRIPSELIMLD</sequence>
<comment type="caution">
    <text evidence="5">The sequence shown here is derived from an EMBL/GenBank/DDBJ whole genome shotgun (WGS) entry which is preliminary data.</text>
</comment>
<reference evidence="5 6" key="1">
    <citation type="submission" date="2016-11" db="EMBL/GenBank/DDBJ databases">
        <title>The macronuclear genome of Stentor coeruleus: a giant cell with tiny introns.</title>
        <authorList>
            <person name="Slabodnick M."/>
            <person name="Ruby J.G."/>
            <person name="Reiff S.B."/>
            <person name="Swart E.C."/>
            <person name="Gosai S."/>
            <person name="Prabakaran S."/>
            <person name="Witkowska E."/>
            <person name="Larue G.E."/>
            <person name="Fisher S."/>
            <person name="Freeman R.M."/>
            <person name="Gunawardena J."/>
            <person name="Chu W."/>
            <person name="Stover N.A."/>
            <person name="Gregory B.D."/>
            <person name="Nowacki M."/>
            <person name="Derisi J."/>
            <person name="Roy S.W."/>
            <person name="Marshall W.F."/>
            <person name="Sood P."/>
        </authorList>
    </citation>
    <scope>NUCLEOTIDE SEQUENCE [LARGE SCALE GENOMIC DNA]</scope>
    <source>
        <strain evidence="5">WM001</strain>
    </source>
</reference>
<evidence type="ECO:0000259" key="4">
    <source>
        <dbReference type="PROSITE" id="PS50002"/>
    </source>
</evidence>
<evidence type="ECO:0000313" key="5">
    <source>
        <dbReference type="EMBL" id="OMJ80813.1"/>
    </source>
</evidence>
<feature type="coiled-coil region" evidence="3">
    <location>
        <begin position="122"/>
        <end position="156"/>
    </location>
</feature>
<name>A0A1R2BVH3_9CILI</name>
<proteinExistence type="predicted"/>
<keyword evidence="6" id="KW-1185">Reference proteome</keyword>
<dbReference type="EMBL" id="MPUH01000407">
    <property type="protein sequence ID" value="OMJ80813.1"/>
    <property type="molecule type" value="Genomic_DNA"/>
</dbReference>
<dbReference type="Proteomes" id="UP000187209">
    <property type="component" value="Unassembled WGS sequence"/>
</dbReference>
<dbReference type="InterPro" id="IPR001452">
    <property type="entry name" value="SH3_domain"/>
</dbReference>
<dbReference type="Pfam" id="PF00018">
    <property type="entry name" value="SH3_1"/>
    <property type="match status" value="1"/>
</dbReference>
<dbReference type="PROSITE" id="PS50002">
    <property type="entry name" value="SH3"/>
    <property type="match status" value="1"/>
</dbReference>
<evidence type="ECO:0000256" key="2">
    <source>
        <dbReference type="PROSITE-ProRule" id="PRU00192"/>
    </source>
</evidence>
<gene>
    <name evidence="5" type="ORF">SteCoe_18869</name>
</gene>
<protein>
    <recommendedName>
        <fullName evidence="4">SH3 domain-containing protein</fullName>
    </recommendedName>
</protein>
<evidence type="ECO:0000256" key="3">
    <source>
        <dbReference type="SAM" id="Coils"/>
    </source>
</evidence>
<accession>A0A1R2BVH3</accession>
<dbReference type="Gene3D" id="2.30.30.40">
    <property type="entry name" value="SH3 Domains"/>
    <property type="match status" value="1"/>
</dbReference>
<dbReference type="SMART" id="SM00326">
    <property type="entry name" value="SH3"/>
    <property type="match status" value="1"/>
</dbReference>